<dbReference type="Gene3D" id="3.10.450.50">
    <property type="match status" value="1"/>
</dbReference>
<reference evidence="2" key="2">
    <citation type="journal article" date="2023" name="IMA Fungus">
        <title>Comparative genomic study of the Penicillium genus elucidates a diverse pangenome and 15 lateral gene transfer events.</title>
        <authorList>
            <person name="Petersen C."/>
            <person name="Sorensen T."/>
            <person name="Nielsen M.R."/>
            <person name="Sondergaard T.E."/>
            <person name="Sorensen J.L."/>
            <person name="Fitzpatrick D.A."/>
            <person name="Frisvad J.C."/>
            <person name="Nielsen K.L."/>
        </authorList>
    </citation>
    <scope>NUCLEOTIDE SEQUENCE</scope>
    <source>
        <strain evidence="2">IBT 29864</strain>
    </source>
</reference>
<dbReference type="RefSeq" id="XP_056553138.1">
    <property type="nucleotide sequence ID" value="XM_056701075.1"/>
</dbReference>
<evidence type="ECO:0000313" key="3">
    <source>
        <dbReference type="Proteomes" id="UP001147782"/>
    </source>
</evidence>
<keyword evidence="3" id="KW-1185">Reference proteome</keyword>
<keyword evidence="1" id="KW-0732">Signal</keyword>
<gene>
    <name evidence="2" type="ORF">N7496_008156</name>
</gene>
<protein>
    <recommendedName>
        <fullName evidence="4">SnoaL-like domain-containing protein</fullName>
    </recommendedName>
</protein>
<sequence>MHIVQFILFAVPPLALAVNLPHSVGFPCDGSDLTHDNHAKACLREPYCPGREVDESLQQEIFTLFLETLYGEKNVSKAFETYVDPNIIEHDPEDAQDRDAIVARLSQIIPFANLTLLLSNFNNNTGLAYVKVNEDPEPAALADIYRMDGTCIVEHWDVIQYRPENSTNPVAMF</sequence>
<comment type="caution">
    <text evidence="2">The sequence shown here is derived from an EMBL/GenBank/DDBJ whole genome shotgun (WGS) entry which is preliminary data.</text>
</comment>
<evidence type="ECO:0000313" key="2">
    <source>
        <dbReference type="EMBL" id="KAJ5368396.1"/>
    </source>
</evidence>
<reference evidence="2" key="1">
    <citation type="submission" date="2022-11" db="EMBL/GenBank/DDBJ databases">
        <authorList>
            <person name="Petersen C."/>
        </authorList>
    </citation>
    <scope>NUCLEOTIDE SEQUENCE</scope>
    <source>
        <strain evidence="2">IBT 29864</strain>
    </source>
</reference>
<accession>A0A9W9V6T3</accession>
<dbReference type="OrthoDB" id="2820488at2759"/>
<feature type="signal peptide" evidence="1">
    <location>
        <begin position="1"/>
        <end position="17"/>
    </location>
</feature>
<dbReference type="InterPro" id="IPR032710">
    <property type="entry name" value="NTF2-like_dom_sf"/>
</dbReference>
<proteinExistence type="predicted"/>
<name>A0A9W9V6T3_9EURO</name>
<dbReference type="EMBL" id="JAPZBS010000007">
    <property type="protein sequence ID" value="KAJ5368396.1"/>
    <property type="molecule type" value="Genomic_DNA"/>
</dbReference>
<dbReference type="Proteomes" id="UP001147782">
    <property type="component" value="Unassembled WGS sequence"/>
</dbReference>
<organism evidence="2 3">
    <name type="scientific">Penicillium cataractarum</name>
    <dbReference type="NCBI Taxonomy" id="2100454"/>
    <lineage>
        <taxon>Eukaryota</taxon>
        <taxon>Fungi</taxon>
        <taxon>Dikarya</taxon>
        <taxon>Ascomycota</taxon>
        <taxon>Pezizomycotina</taxon>
        <taxon>Eurotiomycetes</taxon>
        <taxon>Eurotiomycetidae</taxon>
        <taxon>Eurotiales</taxon>
        <taxon>Aspergillaceae</taxon>
        <taxon>Penicillium</taxon>
    </lineage>
</organism>
<evidence type="ECO:0008006" key="4">
    <source>
        <dbReference type="Google" id="ProtNLM"/>
    </source>
</evidence>
<feature type="chain" id="PRO_5040819014" description="SnoaL-like domain-containing protein" evidence="1">
    <location>
        <begin position="18"/>
        <end position="173"/>
    </location>
</feature>
<evidence type="ECO:0000256" key="1">
    <source>
        <dbReference type="SAM" id="SignalP"/>
    </source>
</evidence>
<dbReference type="SUPFAM" id="SSF54427">
    <property type="entry name" value="NTF2-like"/>
    <property type="match status" value="1"/>
</dbReference>
<dbReference type="AlphaFoldDB" id="A0A9W9V6T3"/>
<dbReference type="GeneID" id="81440254"/>